<dbReference type="Proteomes" id="UP001434737">
    <property type="component" value="Chromosome"/>
</dbReference>
<sequence length="143" mass="16405">MKVAISCVSPLVQSSLNFFLKDLCVSEVECDFIITDDEQKQGSKPLCLVIDEPYSHIRKPFSEKTLQEDLKAFCEKLQYSSKYKKEVQDFPQDMKPFSPPMSPPSYPQGKEDSLEEQIYRLCEQSARELTDKILALLKSKGDK</sequence>
<evidence type="ECO:0000313" key="2">
    <source>
        <dbReference type="EMBL" id="XAM17479.1"/>
    </source>
</evidence>
<gene>
    <name evidence="2" type="ORF">V3I05_07255</name>
</gene>
<accession>A0ABZ3F601</accession>
<dbReference type="RefSeq" id="WP_300449057.1">
    <property type="nucleotide sequence ID" value="NZ_CP145316.1"/>
</dbReference>
<protein>
    <submittedName>
        <fullName evidence="2">Uncharacterized protein</fullName>
    </submittedName>
</protein>
<evidence type="ECO:0000313" key="3">
    <source>
        <dbReference type="Proteomes" id="UP001434737"/>
    </source>
</evidence>
<feature type="region of interest" description="Disordered" evidence="1">
    <location>
        <begin position="92"/>
        <end position="111"/>
    </location>
</feature>
<evidence type="ECO:0000256" key="1">
    <source>
        <dbReference type="SAM" id="MobiDB-lite"/>
    </source>
</evidence>
<organism evidence="2 3">
    <name type="scientific">Helicobacter mastomyrinus</name>
    <dbReference type="NCBI Taxonomy" id="287948"/>
    <lineage>
        <taxon>Bacteria</taxon>
        <taxon>Pseudomonadati</taxon>
        <taxon>Campylobacterota</taxon>
        <taxon>Epsilonproteobacteria</taxon>
        <taxon>Campylobacterales</taxon>
        <taxon>Helicobacteraceae</taxon>
        <taxon>Helicobacter</taxon>
    </lineage>
</organism>
<reference evidence="2 3" key="1">
    <citation type="submission" date="2024-02" db="EMBL/GenBank/DDBJ databases">
        <title>Genome and pathogenicity analysis of Helicobacter mastomyrinus isolated from mice.</title>
        <authorList>
            <person name="Zhu L."/>
        </authorList>
    </citation>
    <scope>NUCLEOTIDE SEQUENCE [LARGE SCALE GENOMIC DNA]</scope>
    <source>
        <strain evidence="2 3">Hm-17</strain>
    </source>
</reference>
<proteinExistence type="predicted"/>
<feature type="compositionally biased region" description="Pro residues" evidence="1">
    <location>
        <begin position="97"/>
        <end position="106"/>
    </location>
</feature>
<dbReference type="EMBL" id="CP145316">
    <property type="protein sequence ID" value="XAM17479.1"/>
    <property type="molecule type" value="Genomic_DNA"/>
</dbReference>
<name>A0ABZ3F601_9HELI</name>
<keyword evidence="3" id="KW-1185">Reference proteome</keyword>